<feature type="region of interest" description="Disordered" evidence="1">
    <location>
        <begin position="1"/>
        <end position="23"/>
    </location>
</feature>
<sequence>MGPGAAHNLQQPGSDFSTPTGSSVGTVQTTTKCGAQFLMYHFLINDMLIFASEADVRLLAQSNCWCGDGIVPSWYQQLFTLHVFMRGNMPTYSRIFKVLHSQAEELGVQLDPAKFVIMKQPSSRKHHLGFYQFLQLIIDEQGKTENMVRQMDEGYTRGGGSVRYNAAYGVQQRRVAVLIGRLHRSEISIEHF</sequence>
<gene>
    <name evidence="2" type="ORF">T4D_14806</name>
</gene>
<evidence type="ECO:0000313" key="3">
    <source>
        <dbReference type="Proteomes" id="UP000054995"/>
    </source>
</evidence>
<keyword evidence="3" id="KW-1185">Reference proteome</keyword>
<dbReference type="OrthoDB" id="5844348at2759"/>
<comment type="caution">
    <text evidence="2">The sequence shown here is derived from an EMBL/GenBank/DDBJ whole genome shotgun (WGS) entry which is preliminary data.</text>
</comment>
<evidence type="ECO:0000256" key="1">
    <source>
        <dbReference type="SAM" id="MobiDB-lite"/>
    </source>
</evidence>
<dbReference type="AlphaFoldDB" id="A0A0V1G1S2"/>
<protein>
    <submittedName>
        <fullName evidence="2">Uncharacterized protein</fullName>
    </submittedName>
</protein>
<accession>A0A0V1G1S2</accession>
<dbReference type="Proteomes" id="UP000054995">
    <property type="component" value="Unassembled WGS sequence"/>
</dbReference>
<reference evidence="2 3" key="1">
    <citation type="submission" date="2015-01" db="EMBL/GenBank/DDBJ databases">
        <title>Evolution of Trichinella species and genotypes.</title>
        <authorList>
            <person name="Korhonen P.K."/>
            <person name="Edoardo P."/>
            <person name="Giuseppe L.R."/>
            <person name="Gasser R.B."/>
        </authorList>
    </citation>
    <scope>NUCLEOTIDE SEQUENCE [LARGE SCALE GENOMIC DNA]</scope>
    <source>
        <strain evidence="2">ISS470</strain>
    </source>
</reference>
<organism evidence="2 3">
    <name type="scientific">Trichinella pseudospiralis</name>
    <name type="common">Parasitic roundworm</name>
    <dbReference type="NCBI Taxonomy" id="6337"/>
    <lineage>
        <taxon>Eukaryota</taxon>
        <taxon>Metazoa</taxon>
        <taxon>Ecdysozoa</taxon>
        <taxon>Nematoda</taxon>
        <taxon>Enoplea</taxon>
        <taxon>Dorylaimia</taxon>
        <taxon>Trichinellida</taxon>
        <taxon>Trichinellidae</taxon>
        <taxon>Trichinella</taxon>
    </lineage>
</organism>
<proteinExistence type="predicted"/>
<evidence type="ECO:0000313" key="2">
    <source>
        <dbReference type="EMBL" id="KRY92262.1"/>
    </source>
</evidence>
<name>A0A0V1G1S2_TRIPS</name>
<dbReference type="EMBL" id="JYDT01000008">
    <property type="protein sequence ID" value="KRY92262.1"/>
    <property type="molecule type" value="Genomic_DNA"/>
</dbReference>